<dbReference type="Pfam" id="PF00589">
    <property type="entry name" value="Phage_integrase"/>
    <property type="match status" value="1"/>
</dbReference>
<feature type="domain" description="Tyr recombinase" evidence="4">
    <location>
        <begin position="177"/>
        <end position="394"/>
    </location>
</feature>
<evidence type="ECO:0000256" key="2">
    <source>
        <dbReference type="ARBA" id="ARBA00023125"/>
    </source>
</evidence>
<dbReference type="PROSITE" id="PS51898">
    <property type="entry name" value="TYR_RECOMBINASE"/>
    <property type="match status" value="1"/>
</dbReference>
<dbReference type="Gene3D" id="1.10.150.130">
    <property type="match status" value="1"/>
</dbReference>
<accession>A0A3C1KA04</accession>
<dbReference type="Proteomes" id="UP000257479">
    <property type="component" value="Unassembled WGS sequence"/>
</dbReference>
<evidence type="ECO:0000313" key="6">
    <source>
        <dbReference type="Proteomes" id="UP000257479"/>
    </source>
</evidence>
<dbReference type="CDD" id="cd01189">
    <property type="entry name" value="INT_ICEBs1_C_like"/>
    <property type="match status" value="1"/>
</dbReference>
<protein>
    <recommendedName>
        <fullName evidence="4">Tyr recombinase domain-containing protein</fullName>
    </recommendedName>
</protein>
<dbReference type="GO" id="GO:0015074">
    <property type="term" value="P:DNA integration"/>
    <property type="evidence" value="ECO:0007669"/>
    <property type="project" value="InterPro"/>
</dbReference>
<evidence type="ECO:0000256" key="3">
    <source>
        <dbReference type="ARBA" id="ARBA00023172"/>
    </source>
</evidence>
<dbReference type="InterPro" id="IPR002104">
    <property type="entry name" value="Integrase_catalytic"/>
</dbReference>
<dbReference type="PANTHER" id="PTHR30349:SF41">
    <property type="entry name" value="INTEGRASE_RECOMBINASE PROTEIN MJ0367-RELATED"/>
    <property type="match status" value="1"/>
</dbReference>
<dbReference type="GO" id="GO:0003677">
    <property type="term" value="F:DNA binding"/>
    <property type="evidence" value="ECO:0007669"/>
    <property type="project" value="UniProtKB-KW"/>
</dbReference>
<dbReference type="InterPro" id="IPR050090">
    <property type="entry name" value="Tyrosine_recombinase_XerCD"/>
</dbReference>
<dbReference type="EMBL" id="DMNG01000045">
    <property type="protein sequence ID" value="HAN23499.1"/>
    <property type="molecule type" value="Genomic_DNA"/>
</dbReference>
<evidence type="ECO:0000313" key="5">
    <source>
        <dbReference type="EMBL" id="HAN23499.1"/>
    </source>
</evidence>
<dbReference type="InterPro" id="IPR011010">
    <property type="entry name" value="DNA_brk_join_enz"/>
</dbReference>
<dbReference type="InterPro" id="IPR010998">
    <property type="entry name" value="Integrase_recombinase_N"/>
</dbReference>
<proteinExistence type="inferred from homology"/>
<dbReference type="SUPFAM" id="SSF56349">
    <property type="entry name" value="DNA breaking-rejoining enzymes"/>
    <property type="match status" value="1"/>
</dbReference>
<keyword evidence="2" id="KW-0238">DNA-binding</keyword>
<dbReference type="InterPro" id="IPR013762">
    <property type="entry name" value="Integrase-like_cat_sf"/>
</dbReference>
<dbReference type="PANTHER" id="PTHR30349">
    <property type="entry name" value="PHAGE INTEGRASE-RELATED"/>
    <property type="match status" value="1"/>
</dbReference>
<reference evidence="5 6" key="1">
    <citation type="journal article" date="2018" name="Nat. Biotechnol.">
        <title>A standardized bacterial taxonomy based on genome phylogeny substantially revises the tree of life.</title>
        <authorList>
            <person name="Parks D.H."/>
            <person name="Chuvochina M."/>
            <person name="Waite D.W."/>
            <person name="Rinke C."/>
            <person name="Skarshewski A."/>
            <person name="Chaumeil P.A."/>
            <person name="Hugenholtz P."/>
        </authorList>
    </citation>
    <scope>NUCLEOTIDE SEQUENCE [LARGE SCALE GENOMIC DNA]</scope>
    <source>
        <strain evidence="5">UBA9152</strain>
    </source>
</reference>
<keyword evidence="3" id="KW-0233">DNA recombination</keyword>
<comment type="caution">
    <text evidence="5">The sequence shown here is derived from an EMBL/GenBank/DDBJ whole genome shotgun (WGS) entry which is preliminary data.</text>
</comment>
<dbReference type="AlphaFoldDB" id="A0A3C1KA04"/>
<sequence>MSSGGRPELEIGKLGSVAITVRGDRWQARGRTRTAGGELKRIAFTGVDEESARAGLAALARKLGLVVDEIREETTLGGLLDLWIKEKRRSGRILERSAKTYDRHILYLKAAGGALALQELRPGRVQELIDAIRDERSLAAAHKCSSILRGAFALAVRRNALTQTPMSVLEPLPPVKGPGTSLTVEQVGALRAAILRREARIRKEFGLHSPNLRLVVEVLLASGLRISEALALRHQDVDLEAGSINVFRTLVVAPGGVEIEERLKRTGQERIIDLPPFAVQALREARSNCETVQARLPDAPAIQSLAGTWCLPYNIRRGLRSLRGDEELKAALAVTGLTPADITPHLFRRTTASLLAQHDGRASAAQELLGHSNESTTKSSYISGPFRRVTAAAPTLEELLGGGRVAAND</sequence>
<evidence type="ECO:0000259" key="4">
    <source>
        <dbReference type="PROSITE" id="PS51898"/>
    </source>
</evidence>
<comment type="similarity">
    <text evidence="1">Belongs to the 'phage' integrase family.</text>
</comment>
<organism evidence="5 6">
    <name type="scientific">Microbacterium ginsengisoli</name>
    <dbReference type="NCBI Taxonomy" id="400772"/>
    <lineage>
        <taxon>Bacteria</taxon>
        <taxon>Bacillati</taxon>
        <taxon>Actinomycetota</taxon>
        <taxon>Actinomycetes</taxon>
        <taxon>Micrococcales</taxon>
        <taxon>Microbacteriaceae</taxon>
        <taxon>Microbacterium</taxon>
    </lineage>
</organism>
<evidence type="ECO:0000256" key="1">
    <source>
        <dbReference type="ARBA" id="ARBA00008857"/>
    </source>
</evidence>
<gene>
    <name evidence="5" type="ORF">DCP95_02875</name>
</gene>
<dbReference type="GO" id="GO:0006310">
    <property type="term" value="P:DNA recombination"/>
    <property type="evidence" value="ECO:0007669"/>
    <property type="project" value="UniProtKB-KW"/>
</dbReference>
<name>A0A3C1KA04_9MICO</name>
<dbReference type="Gene3D" id="1.10.443.10">
    <property type="entry name" value="Intergrase catalytic core"/>
    <property type="match status" value="1"/>
</dbReference>